<evidence type="ECO:0000256" key="1">
    <source>
        <dbReference type="SAM" id="MobiDB-lite"/>
    </source>
</evidence>
<proteinExistence type="predicted"/>
<sequence length="282" mass="28713">MFPSTAGTAGTRNLSSADDTGVSGGCSACFFDSGVCVTVDESPAVNGNVLEGPSTATTLFAPFVLVESPVVTRLSDASCVLEPFGCELGFDPSNACLSVNVFPASTFGCDFSPFSGDALIVLSDVPLVIFETSFPLELEGKFDEAPELPPAHPAPPSTKLPALPAAMPPSELMPPPGNSGGVGSNSLDPLSGKGGCDDGSSNDNCLIDDVSKVGFVTESSSTATGFSSSASLEASTAVKDSTDRNGTVIAGLLRPPDTWDPFVRNTPDAMQPSHAFFSTSLA</sequence>
<protein>
    <submittedName>
        <fullName evidence="2">Uncharacterized protein</fullName>
    </submittedName>
</protein>
<evidence type="ECO:0000313" key="2">
    <source>
        <dbReference type="EMBL" id="EKF29244.1"/>
    </source>
</evidence>
<name>K2MU58_TRYCR</name>
<feature type="compositionally biased region" description="Pro residues" evidence="1">
    <location>
        <begin position="147"/>
        <end position="158"/>
    </location>
</feature>
<dbReference type="AlphaFoldDB" id="K2MU58"/>
<feature type="region of interest" description="Disordered" evidence="1">
    <location>
        <begin position="145"/>
        <end position="197"/>
    </location>
</feature>
<dbReference type="Proteomes" id="UP000007350">
    <property type="component" value="Unassembled WGS sequence"/>
</dbReference>
<reference evidence="2 3" key="1">
    <citation type="journal article" date="2012" name="BMC Genomics">
        <title>Comparative genomic analysis of human infective Trypanosoma cruzi lineages with the bat-restricted subspecies T. cruzi marinkellei.</title>
        <authorList>
            <person name="Franzen O."/>
            <person name="Talavera-Lopez C."/>
            <person name="Ochaya S."/>
            <person name="Butler C.E."/>
            <person name="Messenger L.A."/>
            <person name="Lewis M.D."/>
            <person name="Llewellyn M.S."/>
            <person name="Marinkelle C.J."/>
            <person name="Tyler K.M."/>
            <person name="Miles M.A."/>
            <person name="Andersson B."/>
        </authorList>
    </citation>
    <scope>NUCLEOTIDE SEQUENCE [LARGE SCALE GENOMIC DNA]</scope>
    <source>
        <strain evidence="2 3">B7</strain>
    </source>
</reference>
<organism evidence="2 3">
    <name type="scientific">Trypanosoma cruzi marinkellei</name>
    <dbReference type="NCBI Taxonomy" id="85056"/>
    <lineage>
        <taxon>Eukaryota</taxon>
        <taxon>Discoba</taxon>
        <taxon>Euglenozoa</taxon>
        <taxon>Kinetoplastea</taxon>
        <taxon>Metakinetoplastina</taxon>
        <taxon>Trypanosomatida</taxon>
        <taxon>Trypanosomatidae</taxon>
        <taxon>Trypanosoma</taxon>
        <taxon>Schizotrypanum</taxon>
    </lineage>
</organism>
<gene>
    <name evidence="2" type="ORF">MOQ_006983</name>
</gene>
<keyword evidence="3" id="KW-1185">Reference proteome</keyword>
<accession>K2MU58</accession>
<evidence type="ECO:0000313" key="3">
    <source>
        <dbReference type="Proteomes" id="UP000007350"/>
    </source>
</evidence>
<dbReference type="EMBL" id="AHKC01013717">
    <property type="protein sequence ID" value="EKF29244.1"/>
    <property type="molecule type" value="Genomic_DNA"/>
</dbReference>
<comment type="caution">
    <text evidence="2">The sequence shown here is derived from an EMBL/GenBank/DDBJ whole genome shotgun (WGS) entry which is preliminary data.</text>
</comment>